<dbReference type="Pfam" id="PF00249">
    <property type="entry name" value="Myb_DNA-binding"/>
    <property type="match status" value="1"/>
</dbReference>
<dbReference type="PANTHER" id="PTHR44191:SF45">
    <property type="entry name" value="TRANSCRIPTION FACTOR MYB1R1-LIKE"/>
    <property type="match status" value="1"/>
</dbReference>
<dbReference type="InterPro" id="IPR006447">
    <property type="entry name" value="Myb_dom_plants"/>
</dbReference>
<dbReference type="InterPro" id="IPR001005">
    <property type="entry name" value="SANT/Myb"/>
</dbReference>
<evidence type="ECO:0000259" key="9">
    <source>
        <dbReference type="PROSITE" id="PS51294"/>
    </source>
</evidence>
<dbReference type="AlphaFoldDB" id="A0A2I0JE73"/>
<dbReference type="PANTHER" id="PTHR44191">
    <property type="entry name" value="TRANSCRIPTION FACTOR KUA1"/>
    <property type="match status" value="1"/>
</dbReference>
<evidence type="ECO:0000256" key="6">
    <source>
        <dbReference type="SAM" id="MobiDB-lite"/>
    </source>
</evidence>
<dbReference type="InterPro" id="IPR009057">
    <property type="entry name" value="Homeodomain-like_sf"/>
</dbReference>
<feature type="compositionally biased region" description="Basic and acidic residues" evidence="6">
    <location>
        <begin position="326"/>
        <end position="342"/>
    </location>
</feature>
<dbReference type="PROSITE" id="PS50090">
    <property type="entry name" value="MYB_LIKE"/>
    <property type="match status" value="1"/>
</dbReference>
<name>A0A2I0JE73_PUNGR</name>
<dbReference type="GO" id="GO:0009723">
    <property type="term" value="P:response to ethylene"/>
    <property type="evidence" value="ECO:0007669"/>
    <property type="project" value="TreeGrafter"/>
</dbReference>
<dbReference type="PROSITE" id="PS51294">
    <property type="entry name" value="HTH_MYB"/>
    <property type="match status" value="1"/>
</dbReference>
<feature type="domain" description="Myb-like" evidence="7">
    <location>
        <begin position="93"/>
        <end position="145"/>
    </location>
</feature>
<dbReference type="EMBL" id="PGOL01001778">
    <property type="protein sequence ID" value="PKI54555.1"/>
    <property type="molecule type" value="Genomic_DNA"/>
</dbReference>
<comment type="subcellular location">
    <subcellularLocation>
        <location evidence="1">Nucleus</location>
    </subcellularLocation>
</comment>
<gene>
    <name evidence="10" type="ORF">CRG98_025069</name>
</gene>
<feature type="compositionally biased region" description="Polar residues" evidence="6">
    <location>
        <begin position="278"/>
        <end position="287"/>
    </location>
</feature>
<evidence type="ECO:0000256" key="3">
    <source>
        <dbReference type="ARBA" id="ARBA00023125"/>
    </source>
</evidence>
<evidence type="ECO:0000256" key="2">
    <source>
        <dbReference type="ARBA" id="ARBA00023015"/>
    </source>
</evidence>
<keyword evidence="5" id="KW-0539">Nucleus</keyword>
<protein>
    <submittedName>
        <fullName evidence="10">Uncharacterized protein</fullName>
    </submittedName>
</protein>
<dbReference type="GO" id="GO:0009739">
    <property type="term" value="P:response to gibberellin"/>
    <property type="evidence" value="ECO:0007669"/>
    <property type="project" value="TreeGrafter"/>
</dbReference>
<dbReference type="SUPFAM" id="SSF46689">
    <property type="entry name" value="Homeodomain-like"/>
    <property type="match status" value="1"/>
</dbReference>
<evidence type="ECO:0000256" key="5">
    <source>
        <dbReference type="ARBA" id="ARBA00023242"/>
    </source>
</evidence>
<dbReference type="GO" id="GO:0006355">
    <property type="term" value="P:regulation of DNA-templated transcription"/>
    <property type="evidence" value="ECO:0007669"/>
    <property type="project" value="UniProtKB-ARBA"/>
</dbReference>
<dbReference type="CDD" id="cd00167">
    <property type="entry name" value="SANT"/>
    <property type="match status" value="1"/>
</dbReference>
<dbReference type="InterPro" id="IPR017930">
    <property type="entry name" value="Myb_dom"/>
</dbReference>
<dbReference type="NCBIfam" id="TIGR01557">
    <property type="entry name" value="myb_SHAQKYF"/>
    <property type="match status" value="1"/>
</dbReference>
<feature type="domain" description="SANT" evidence="8">
    <location>
        <begin position="96"/>
        <end position="149"/>
    </location>
</feature>
<feature type="region of interest" description="Disordered" evidence="6">
    <location>
        <begin position="81"/>
        <end position="103"/>
    </location>
</feature>
<evidence type="ECO:0000313" key="11">
    <source>
        <dbReference type="Proteomes" id="UP000233551"/>
    </source>
</evidence>
<evidence type="ECO:0000313" key="10">
    <source>
        <dbReference type="EMBL" id="PKI54555.1"/>
    </source>
</evidence>
<dbReference type="GO" id="GO:0003677">
    <property type="term" value="F:DNA binding"/>
    <property type="evidence" value="ECO:0007669"/>
    <property type="project" value="UniProtKB-KW"/>
</dbReference>
<keyword evidence="3" id="KW-0238">DNA-binding</keyword>
<feature type="compositionally biased region" description="Basic and acidic residues" evidence="6">
    <location>
        <begin position="297"/>
        <end position="316"/>
    </location>
</feature>
<accession>A0A2I0JE73</accession>
<keyword evidence="11" id="KW-1185">Reference proteome</keyword>
<evidence type="ECO:0000256" key="1">
    <source>
        <dbReference type="ARBA" id="ARBA00004123"/>
    </source>
</evidence>
<evidence type="ECO:0000259" key="8">
    <source>
        <dbReference type="PROSITE" id="PS51293"/>
    </source>
</evidence>
<feature type="region of interest" description="Disordered" evidence="6">
    <location>
        <begin position="273"/>
        <end position="366"/>
    </location>
</feature>
<organism evidence="10 11">
    <name type="scientific">Punica granatum</name>
    <name type="common">Pomegranate</name>
    <dbReference type="NCBI Taxonomy" id="22663"/>
    <lineage>
        <taxon>Eukaryota</taxon>
        <taxon>Viridiplantae</taxon>
        <taxon>Streptophyta</taxon>
        <taxon>Embryophyta</taxon>
        <taxon>Tracheophyta</taxon>
        <taxon>Spermatophyta</taxon>
        <taxon>Magnoliopsida</taxon>
        <taxon>eudicotyledons</taxon>
        <taxon>Gunneridae</taxon>
        <taxon>Pentapetalae</taxon>
        <taxon>rosids</taxon>
        <taxon>malvids</taxon>
        <taxon>Myrtales</taxon>
        <taxon>Lythraceae</taxon>
        <taxon>Punica</taxon>
    </lineage>
</organism>
<evidence type="ECO:0000256" key="4">
    <source>
        <dbReference type="ARBA" id="ARBA00023163"/>
    </source>
</evidence>
<dbReference type="Proteomes" id="UP000233551">
    <property type="component" value="Unassembled WGS sequence"/>
</dbReference>
<dbReference type="SMART" id="SM00717">
    <property type="entry name" value="SANT"/>
    <property type="match status" value="1"/>
</dbReference>
<sequence length="366" mass="39846">MVKDSAWKCSQCGGNGHNSRTCNSKSAGCSTIKLFGVTIAETSHAPMKKSFSMDNLISSSNLDTTTTHHFDVDEAGYLSDGPIHSSKRAKSSHARKRGKPWTEEEHRTFLAGLKKLGKGNWRAISKKFVTTKTPTQVASHAQKYFLRQTSQDKKKRRSSLFDMRFEEPDIPSPSPSALHPKVSTPAMSTKAQVMDKFPALCLDPQPLLPVAAPSGISFMMGIPGTLQGFPAARVYPSTAYFPVTSFPGECTNRIPKVHGNFGTCSQLLLAHPSGIPSPRSNPSTVASQRVARVSSLTEKDDIGLKLGQPRDPEKDQLSSPTQAGTIREREPTVTEGRSDRIMSPEVILPELNDTKPSPKTYGESPP</sequence>
<evidence type="ECO:0000259" key="7">
    <source>
        <dbReference type="PROSITE" id="PS50090"/>
    </source>
</evidence>
<reference evidence="10 11" key="1">
    <citation type="submission" date="2017-11" db="EMBL/GenBank/DDBJ databases">
        <title>De-novo sequencing of pomegranate (Punica granatum L.) genome.</title>
        <authorList>
            <person name="Akparov Z."/>
            <person name="Amiraslanov A."/>
            <person name="Hajiyeva S."/>
            <person name="Abbasov M."/>
            <person name="Kaur K."/>
            <person name="Hamwieh A."/>
            <person name="Solovyev V."/>
            <person name="Salamov A."/>
            <person name="Braich B."/>
            <person name="Kosarev P."/>
            <person name="Mahmoud A."/>
            <person name="Hajiyev E."/>
            <person name="Babayeva S."/>
            <person name="Izzatullayeva V."/>
            <person name="Mammadov A."/>
            <person name="Mammadov A."/>
            <person name="Sharifova S."/>
            <person name="Ojaghi J."/>
            <person name="Eynullazada K."/>
            <person name="Bayramov B."/>
            <person name="Abdulazimova A."/>
            <person name="Shahmuradov I."/>
        </authorList>
    </citation>
    <scope>NUCLEOTIDE SEQUENCE [LARGE SCALE GENOMIC DNA]</scope>
    <source>
        <strain evidence="11">cv. AG2017</strain>
        <tissue evidence="10">Leaf</tissue>
    </source>
</reference>
<dbReference type="FunFam" id="1.10.10.60:FF:000009">
    <property type="entry name" value="transcription factor MYB1R1"/>
    <property type="match status" value="1"/>
</dbReference>
<comment type="caution">
    <text evidence="10">The sequence shown here is derived from an EMBL/GenBank/DDBJ whole genome shotgun (WGS) entry which is preliminary data.</text>
</comment>
<keyword evidence="2" id="KW-0805">Transcription regulation</keyword>
<dbReference type="Gene3D" id="1.10.10.60">
    <property type="entry name" value="Homeodomain-like"/>
    <property type="match status" value="1"/>
</dbReference>
<dbReference type="InterPro" id="IPR052245">
    <property type="entry name" value="Plant_Stress_Dev_TF"/>
</dbReference>
<feature type="domain" description="HTH myb-type" evidence="9">
    <location>
        <begin position="93"/>
        <end position="149"/>
    </location>
</feature>
<feature type="compositionally biased region" description="Basic residues" evidence="6">
    <location>
        <begin position="85"/>
        <end position="99"/>
    </location>
</feature>
<keyword evidence="4" id="KW-0804">Transcription</keyword>
<dbReference type="STRING" id="22663.A0A2I0JE73"/>
<dbReference type="GO" id="GO:0005634">
    <property type="term" value="C:nucleus"/>
    <property type="evidence" value="ECO:0007669"/>
    <property type="project" value="UniProtKB-SubCell"/>
</dbReference>
<dbReference type="PROSITE" id="PS51293">
    <property type="entry name" value="SANT"/>
    <property type="match status" value="1"/>
</dbReference>
<dbReference type="InterPro" id="IPR017884">
    <property type="entry name" value="SANT_dom"/>
</dbReference>
<proteinExistence type="predicted"/>